<evidence type="ECO:0000313" key="3">
    <source>
        <dbReference type="Proteomes" id="UP000636004"/>
    </source>
</evidence>
<proteinExistence type="predicted"/>
<sequence>MKTNNKLEKINNMRTLKTLIIGILITISYSAHAQMQGSLTPPGLGGGTNANAAVYSGDGVTLGTMGMFTSKYNWTGAVLTWNTGWDFLGGKYSMGISQPVVFDAEFKTAINPATGFNPIQISWDLNQLKLQGNYTFLLGNKLPLNGHNFTLRATQYLKNGGYSLNGSMVYEVRIEKGSADREYGNAFVLEGNFSKHFKKGQTAGLIGHYNSNVTPEYFGGIELLNDKSMTAGIGLDASTPIGKKVFLNAKYVYDLSPNDVIRANKAVLGLFYKF</sequence>
<reference evidence="2" key="1">
    <citation type="journal article" date="2014" name="Int. J. Syst. Evol. Microbiol.">
        <title>Complete genome sequence of Corynebacterium casei LMG S-19264T (=DSM 44701T), isolated from a smear-ripened cheese.</title>
        <authorList>
            <consortium name="US DOE Joint Genome Institute (JGI-PGF)"/>
            <person name="Walter F."/>
            <person name="Albersmeier A."/>
            <person name="Kalinowski J."/>
            <person name="Ruckert C."/>
        </authorList>
    </citation>
    <scope>NUCLEOTIDE SEQUENCE</scope>
    <source>
        <strain evidence="2">KCTC 12710</strain>
    </source>
</reference>
<dbReference type="EMBL" id="BMWZ01000001">
    <property type="protein sequence ID" value="GGZ71886.1"/>
    <property type="molecule type" value="Genomic_DNA"/>
</dbReference>
<keyword evidence="1" id="KW-0732">Signal</keyword>
<keyword evidence="3" id="KW-1185">Reference proteome</keyword>
<gene>
    <name evidence="2" type="ORF">GCM10007028_06560</name>
</gene>
<accession>A0A918V5Z5</accession>
<dbReference type="AlphaFoldDB" id="A0A918V5Z5"/>
<organism evidence="2 3">
    <name type="scientific">Algibacter mikhailovii</name>
    <dbReference type="NCBI Taxonomy" id="425498"/>
    <lineage>
        <taxon>Bacteria</taxon>
        <taxon>Pseudomonadati</taxon>
        <taxon>Bacteroidota</taxon>
        <taxon>Flavobacteriia</taxon>
        <taxon>Flavobacteriales</taxon>
        <taxon>Flavobacteriaceae</taxon>
        <taxon>Algibacter</taxon>
    </lineage>
</organism>
<feature type="chain" id="PRO_5037701233" description="Outer membrane protein beta-barrel domain-containing protein" evidence="1">
    <location>
        <begin position="34"/>
        <end position="274"/>
    </location>
</feature>
<name>A0A918V5Z5_9FLAO</name>
<evidence type="ECO:0008006" key="4">
    <source>
        <dbReference type="Google" id="ProtNLM"/>
    </source>
</evidence>
<dbReference type="Proteomes" id="UP000636004">
    <property type="component" value="Unassembled WGS sequence"/>
</dbReference>
<evidence type="ECO:0000313" key="2">
    <source>
        <dbReference type="EMBL" id="GGZ71886.1"/>
    </source>
</evidence>
<feature type="signal peptide" evidence="1">
    <location>
        <begin position="1"/>
        <end position="33"/>
    </location>
</feature>
<protein>
    <recommendedName>
        <fullName evidence="4">Outer membrane protein beta-barrel domain-containing protein</fullName>
    </recommendedName>
</protein>
<reference evidence="2" key="2">
    <citation type="submission" date="2020-09" db="EMBL/GenBank/DDBJ databases">
        <authorList>
            <person name="Sun Q."/>
            <person name="Kim S."/>
        </authorList>
    </citation>
    <scope>NUCLEOTIDE SEQUENCE</scope>
    <source>
        <strain evidence="2">KCTC 12710</strain>
    </source>
</reference>
<evidence type="ECO:0000256" key="1">
    <source>
        <dbReference type="SAM" id="SignalP"/>
    </source>
</evidence>
<comment type="caution">
    <text evidence="2">The sequence shown here is derived from an EMBL/GenBank/DDBJ whole genome shotgun (WGS) entry which is preliminary data.</text>
</comment>